<evidence type="ECO:0000313" key="2">
    <source>
        <dbReference type="Proteomes" id="UP000308600"/>
    </source>
</evidence>
<organism evidence="1 2">
    <name type="scientific">Pluteus cervinus</name>
    <dbReference type="NCBI Taxonomy" id="181527"/>
    <lineage>
        <taxon>Eukaryota</taxon>
        <taxon>Fungi</taxon>
        <taxon>Dikarya</taxon>
        <taxon>Basidiomycota</taxon>
        <taxon>Agaricomycotina</taxon>
        <taxon>Agaricomycetes</taxon>
        <taxon>Agaricomycetidae</taxon>
        <taxon>Agaricales</taxon>
        <taxon>Pluteineae</taxon>
        <taxon>Pluteaceae</taxon>
        <taxon>Pluteus</taxon>
    </lineage>
</organism>
<accession>A0ACD3A7X0</accession>
<proteinExistence type="predicted"/>
<sequence length="397" mass="43368">MAKHHGLSAGALGGSNCNLCDLPLLGGGVYCAESRSSKLSNPQPSTTVMMDANSEPPQLRHFNIKAFEFAARNIKSILDYSEEEKHTAARAINRSGLFRDGQHLTTRTEHGLHPAYFQFRMQAGSALHSPTFLHNPADWQDCMAKLHDDLLDVATILDRVDGGVTVIMRVPGSKVTEHTDAADITIDSYITPITLGTGGAHMERTIAGLFQQFGEEIALPHLHLYNGRCAIEHLIADDIPLPGPRMQPEQPHLPDPVSEGSAFIRCRLRDRQPDYAMGAFVGSYMNHPRPTTSESGSTPRALSPSPSPTPLVASFPETQPLPPATNTHTAEEGVAPASENGKQTICVEVQSGDEKFSVLVREDDYDKTGNNQPTRTIIVFKVRVTPSFGIRLTYHYS</sequence>
<name>A0ACD3A7X0_9AGAR</name>
<reference evidence="1 2" key="1">
    <citation type="journal article" date="2019" name="Nat. Ecol. Evol.">
        <title>Megaphylogeny resolves global patterns of mushroom evolution.</title>
        <authorList>
            <person name="Varga T."/>
            <person name="Krizsan K."/>
            <person name="Foldi C."/>
            <person name="Dima B."/>
            <person name="Sanchez-Garcia M."/>
            <person name="Sanchez-Ramirez S."/>
            <person name="Szollosi G.J."/>
            <person name="Szarkandi J.G."/>
            <person name="Papp V."/>
            <person name="Albert L."/>
            <person name="Andreopoulos W."/>
            <person name="Angelini C."/>
            <person name="Antonin V."/>
            <person name="Barry K.W."/>
            <person name="Bougher N.L."/>
            <person name="Buchanan P."/>
            <person name="Buyck B."/>
            <person name="Bense V."/>
            <person name="Catcheside P."/>
            <person name="Chovatia M."/>
            <person name="Cooper J."/>
            <person name="Damon W."/>
            <person name="Desjardin D."/>
            <person name="Finy P."/>
            <person name="Geml J."/>
            <person name="Haridas S."/>
            <person name="Hughes K."/>
            <person name="Justo A."/>
            <person name="Karasinski D."/>
            <person name="Kautmanova I."/>
            <person name="Kiss B."/>
            <person name="Kocsube S."/>
            <person name="Kotiranta H."/>
            <person name="LaButti K.M."/>
            <person name="Lechner B.E."/>
            <person name="Liimatainen K."/>
            <person name="Lipzen A."/>
            <person name="Lukacs Z."/>
            <person name="Mihaltcheva S."/>
            <person name="Morgado L.N."/>
            <person name="Niskanen T."/>
            <person name="Noordeloos M.E."/>
            <person name="Ohm R.A."/>
            <person name="Ortiz-Santana B."/>
            <person name="Ovrebo C."/>
            <person name="Racz N."/>
            <person name="Riley R."/>
            <person name="Savchenko A."/>
            <person name="Shiryaev A."/>
            <person name="Soop K."/>
            <person name="Spirin V."/>
            <person name="Szebenyi C."/>
            <person name="Tomsovsky M."/>
            <person name="Tulloss R.E."/>
            <person name="Uehling J."/>
            <person name="Grigoriev I.V."/>
            <person name="Vagvolgyi C."/>
            <person name="Papp T."/>
            <person name="Martin F.M."/>
            <person name="Miettinen O."/>
            <person name="Hibbett D.S."/>
            <person name="Nagy L.G."/>
        </authorList>
    </citation>
    <scope>NUCLEOTIDE SEQUENCE [LARGE SCALE GENOMIC DNA]</scope>
    <source>
        <strain evidence="1 2">NL-1719</strain>
    </source>
</reference>
<protein>
    <submittedName>
        <fullName evidence="1">Uncharacterized protein</fullName>
    </submittedName>
</protein>
<dbReference type="Proteomes" id="UP000308600">
    <property type="component" value="Unassembled WGS sequence"/>
</dbReference>
<keyword evidence="2" id="KW-1185">Reference proteome</keyword>
<gene>
    <name evidence="1" type="ORF">BDN72DRAFT_863561</name>
</gene>
<dbReference type="EMBL" id="ML208654">
    <property type="protein sequence ID" value="TFK61505.1"/>
    <property type="molecule type" value="Genomic_DNA"/>
</dbReference>
<evidence type="ECO:0000313" key="1">
    <source>
        <dbReference type="EMBL" id="TFK61505.1"/>
    </source>
</evidence>